<protein>
    <submittedName>
        <fullName evidence="1">Phosphatidylinositol transfer protein csr1</fullName>
    </submittedName>
</protein>
<dbReference type="Proteomes" id="UP001140234">
    <property type="component" value="Unassembled WGS sequence"/>
</dbReference>
<organism evidence="1 2">
    <name type="scientific">Coemansia nantahalensis</name>
    <dbReference type="NCBI Taxonomy" id="2789366"/>
    <lineage>
        <taxon>Eukaryota</taxon>
        <taxon>Fungi</taxon>
        <taxon>Fungi incertae sedis</taxon>
        <taxon>Zoopagomycota</taxon>
        <taxon>Kickxellomycotina</taxon>
        <taxon>Kickxellomycetes</taxon>
        <taxon>Kickxellales</taxon>
        <taxon>Kickxellaceae</taxon>
        <taxon>Coemansia</taxon>
    </lineage>
</organism>
<name>A0ACC1JXG4_9FUNG</name>
<sequence length="422" mass="46097">MTVSGIIDVLEHYKSGAKQADDGLDGPQSAALRELWGRLLAHMDATADAPIAVDSSLARSGGLAAAGVSADDAGAVDEWYRANKSHVEDARFQSVQDRLHLDGAREQAVPAAFRPLFGDAADSRRFAHAFWQACMRLRSPDAYLLSFLRAHEWKVDVAFARIVASVVQRVREEVDRLMWAGDLGINHGLMQKGLLVQVGTDQFGHPVVVVHVRLNMARERCDGDIKKFSAYMLEKGALQARATGRAMLVYNFTDFKLENVDTGFSKTIITRIGELYPQTFSGTLLFVNSWLFSGIWKILRGWMEPAIAKRTAIVKDTDALTTFVARDQIIAEMGGDLKFTYTYVYPTRAANAAMFDAAGRAAAEDVFVKAVAAFDAATRAWVAGPAETAHDAPPRAAATAALDAAAAALDPYMRARFPEERV</sequence>
<evidence type="ECO:0000313" key="2">
    <source>
        <dbReference type="Proteomes" id="UP001140234"/>
    </source>
</evidence>
<evidence type="ECO:0000313" key="1">
    <source>
        <dbReference type="EMBL" id="KAJ2769292.1"/>
    </source>
</evidence>
<accession>A0ACC1JXG4</accession>
<gene>
    <name evidence="1" type="primary">CSR1_3</name>
    <name evidence="1" type="ORF">IWQ57_003166</name>
</gene>
<dbReference type="EMBL" id="JANBUJ010000969">
    <property type="protein sequence ID" value="KAJ2769292.1"/>
    <property type="molecule type" value="Genomic_DNA"/>
</dbReference>
<reference evidence="1" key="1">
    <citation type="submission" date="2022-07" db="EMBL/GenBank/DDBJ databases">
        <title>Phylogenomic reconstructions and comparative analyses of Kickxellomycotina fungi.</title>
        <authorList>
            <person name="Reynolds N.K."/>
            <person name="Stajich J.E."/>
            <person name="Barry K."/>
            <person name="Grigoriev I.V."/>
            <person name="Crous P."/>
            <person name="Smith M.E."/>
        </authorList>
    </citation>
    <scope>NUCLEOTIDE SEQUENCE</scope>
    <source>
        <strain evidence="1">CBS 109366</strain>
    </source>
</reference>
<keyword evidence="2" id="KW-1185">Reference proteome</keyword>
<comment type="caution">
    <text evidence="1">The sequence shown here is derived from an EMBL/GenBank/DDBJ whole genome shotgun (WGS) entry which is preliminary data.</text>
</comment>
<proteinExistence type="predicted"/>